<dbReference type="AlphaFoldDB" id="A0A7J6SCH7"/>
<feature type="non-terminal residue" evidence="6">
    <location>
        <position position="1"/>
    </location>
</feature>
<protein>
    <recommendedName>
        <fullName evidence="5">RING-type domain-containing protein</fullName>
    </recommendedName>
</protein>
<dbReference type="SUPFAM" id="SSF48537">
    <property type="entry name" value="Phospholipase C/P1 nuclease"/>
    <property type="match status" value="1"/>
</dbReference>
<evidence type="ECO:0000256" key="2">
    <source>
        <dbReference type="ARBA" id="ARBA00022771"/>
    </source>
</evidence>
<accession>A0A7J6SCH7</accession>
<comment type="caution">
    <text evidence="6">The sequence shown here is derived from an EMBL/GenBank/DDBJ whole genome shotgun (WGS) entry which is preliminary data.</text>
</comment>
<name>A0A7J6SCH7_PEROL</name>
<dbReference type="GO" id="GO:0008270">
    <property type="term" value="F:zinc ion binding"/>
    <property type="evidence" value="ECO:0007669"/>
    <property type="project" value="UniProtKB-KW"/>
</dbReference>
<keyword evidence="1" id="KW-0479">Metal-binding</keyword>
<keyword evidence="2 4" id="KW-0863">Zinc-finger</keyword>
<keyword evidence="3" id="KW-0862">Zinc</keyword>
<evidence type="ECO:0000256" key="3">
    <source>
        <dbReference type="ARBA" id="ARBA00022833"/>
    </source>
</evidence>
<dbReference type="InterPro" id="IPR013083">
    <property type="entry name" value="Znf_RING/FYVE/PHD"/>
</dbReference>
<dbReference type="InterPro" id="IPR008947">
    <property type="entry name" value="PLipase_C/P1_nuclease_dom_sf"/>
</dbReference>
<reference evidence="6 7" key="1">
    <citation type="submission" date="2020-04" db="EMBL/GenBank/DDBJ databases">
        <title>Perkinsus olseni comparative genomics.</title>
        <authorList>
            <person name="Bogema D.R."/>
        </authorList>
    </citation>
    <scope>NUCLEOTIDE SEQUENCE [LARGE SCALE GENOMIC DNA]</scope>
    <source>
        <strain evidence="6 7">ATCC PRA-207</strain>
    </source>
</reference>
<evidence type="ECO:0000313" key="6">
    <source>
        <dbReference type="EMBL" id="KAF4730345.1"/>
    </source>
</evidence>
<dbReference type="Gene3D" id="3.30.40.10">
    <property type="entry name" value="Zinc/RING finger domain, C3HC4 (zinc finger)"/>
    <property type="match status" value="1"/>
</dbReference>
<proteinExistence type="predicted"/>
<dbReference type="Gene3D" id="1.10.575.10">
    <property type="entry name" value="P1 Nuclease"/>
    <property type="match status" value="1"/>
</dbReference>
<dbReference type="InterPro" id="IPR001841">
    <property type="entry name" value="Znf_RING"/>
</dbReference>
<dbReference type="SMART" id="SM00184">
    <property type="entry name" value="RING"/>
    <property type="match status" value="1"/>
</dbReference>
<dbReference type="Pfam" id="PF13639">
    <property type="entry name" value="zf-RING_2"/>
    <property type="match status" value="1"/>
</dbReference>
<evidence type="ECO:0000256" key="4">
    <source>
        <dbReference type="PROSITE-ProRule" id="PRU00175"/>
    </source>
</evidence>
<dbReference type="GO" id="GO:0016567">
    <property type="term" value="P:protein ubiquitination"/>
    <property type="evidence" value="ECO:0007669"/>
    <property type="project" value="UniProtKB-UniPathway"/>
</dbReference>
<dbReference type="Proteomes" id="UP000553632">
    <property type="component" value="Unassembled WGS sequence"/>
</dbReference>
<keyword evidence="7" id="KW-1185">Reference proteome</keyword>
<dbReference type="UniPathway" id="UPA00143"/>
<evidence type="ECO:0000256" key="1">
    <source>
        <dbReference type="ARBA" id="ARBA00022723"/>
    </source>
</evidence>
<dbReference type="InterPro" id="IPR053238">
    <property type="entry name" value="RING-H2_zinc_finger"/>
</dbReference>
<gene>
    <name evidence="6" type="ORF">FOZ63_005171</name>
</gene>
<dbReference type="PROSITE" id="PS50089">
    <property type="entry name" value="ZF_RING_2"/>
    <property type="match status" value="1"/>
</dbReference>
<dbReference type="PANTHER" id="PTHR14155">
    <property type="entry name" value="RING FINGER DOMAIN-CONTAINING"/>
    <property type="match status" value="1"/>
</dbReference>
<dbReference type="GO" id="GO:0016788">
    <property type="term" value="F:hydrolase activity, acting on ester bonds"/>
    <property type="evidence" value="ECO:0007669"/>
    <property type="project" value="InterPro"/>
</dbReference>
<evidence type="ECO:0000313" key="7">
    <source>
        <dbReference type="Proteomes" id="UP000553632"/>
    </source>
</evidence>
<dbReference type="SUPFAM" id="SSF57850">
    <property type="entry name" value="RING/U-box"/>
    <property type="match status" value="1"/>
</dbReference>
<evidence type="ECO:0000259" key="5">
    <source>
        <dbReference type="PROSITE" id="PS50089"/>
    </source>
</evidence>
<sequence>MPRDGDTRAIIASHPVDPRVLNALDPTTLGNGYEPIECSICVQRIGRDDKCLELPTCGHIYHWDCIMNWLKIRGHCPVCRAVVDESFAIASESAAAASSSGHDTDPKPLVYSYITQEDLNKLLNGQSIAYMSRYAHDKLQYANYDRTVENHYETQLRDWKCTFDVDHPDSDAESKGLYQSIHDIFGRVTHESKSAQDHGIAKDMTEPVQISWLLGLVQDLHQPLHTGFGADDHGRRIT</sequence>
<feature type="domain" description="RING-type" evidence="5">
    <location>
        <begin position="38"/>
        <end position="80"/>
    </location>
</feature>
<organism evidence="6 7">
    <name type="scientific">Perkinsus olseni</name>
    <name type="common">Perkinsus atlanticus</name>
    <dbReference type="NCBI Taxonomy" id="32597"/>
    <lineage>
        <taxon>Eukaryota</taxon>
        <taxon>Sar</taxon>
        <taxon>Alveolata</taxon>
        <taxon>Perkinsozoa</taxon>
        <taxon>Perkinsea</taxon>
        <taxon>Perkinsida</taxon>
        <taxon>Perkinsidae</taxon>
        <taxon>Perkinsus</taxon>
    </lineage>
</organism>
<dbReference type="PANTHER" id="PTHR14155:SF627">
    <property type="entry name" value="OS06G0192800 PROTEIN"/>
    <property type="match status" value="1"/>
</dbReference>
<dbReference type="EMBL" id="JABANO010019331">
    <property type="protein sequence ID" value="KAF4730345.1"/>
    <property type="molecule type" value="Genomic_DNA"/>
</dbReference>